<dbReference type="EMBL" id="ACEC01000043">
    <property type="protein sequence ID" value="EEG31136.1"/>
    <property type="molecule type" value="Genomic_DNA"/>
</dbReference>
<dbReference type="AlphaFoldDB" id="C0EBL8"/>
<sequence>MIQYHISFYNSYAFSLAQIPDDLLNVFLKLIVSILPSIFRSEYDVVLAYPRGQALC</sequence>
<evidence type="ECO:0000313" key="2">
    <source>
        <dbReference type="Proteomes" id="UP000003340"/>
    </source>
</evidence>
<gene>
    <name evidence="1" type="ORF">CLOSTMETH_01236</name>
</gene>
<protein>
    <submittedName>
        <fullName evidence="1">Uncharacterized protein</fullName>
    </submittedName>
</protein>
<proteinExistence type="predicted"/>
<dbReference type="HOGENOM" id="CLU_3006133_0_0_9"/>
<reference evidence="1 2" key="2">
    <citation type="submission" date="2009-02" db="EMBL/GenBank/DDBJ databases">
        <title>Draft genome sequence of Clostridium methylpentosum (DSM 5476).</title>
        <authorList>
            <person name="Sudarsanam P."/>
            <person name="Ley R."/>
            <person name="Guruge J."/>
            <person name="Turnbaugh P.J."/>
            <person name="Mahowald M."/>
            <person name="Liep D."/>
            <person name="Gordon J."/>
        </authorList>
    </citation>
    <scope>NUCLEOTIDE SEQUENCE [LARGE SCALE GENOMIC DNA]</scope>
    <source>
        <strain evidence="1 2">DSM 5476</strain>
    </source>
</reference>
<comment type="caution">
    <text evidence="1">The sequence shown here is derived from an EMBL/GenBank/DDBJ whole genome shotgun (WGS) entry which is preliminary data.</text>
</comment>
<accession>C0EBL8</accession>
<organism evidence="1 2">
    <name type="scientific">[Clostridium] methylpentosum DSM 5476</name>
    <dbReference type="NCBI Taxonomy" id="537013"/>
    <lineage>
        <taxon>Bacteria</taxon>
        <taxon>Bacillati</taxon>
        <taxon>Bacillota</taxon>
        <taxon>Clostridia</taxon>
        <taxon>Eubacteriales</taxon>
        <taxon>Oscillospiraceae</taxon>
        <taxon>Oscillospiraceae incertae sedis</taxon>
    </lineage>
</organism>
<dbReference type="Proteomes" id="UP000003340">
    <property type="component" value="Unassembled WGS sequence"/>
</dbReference>
<evidence type="ECO:0000313" key="1">
    <source>
        <dbReference type="EMBL" id="EEG31136.1"/>
    </source>
</evidence>
<reference evidence="1 2" key="1">
    <citation type="submission" date="2009-01" db="EMBL/GenBank/DDBJ databases">
        <authorList>
            <person name="Fulton L."/>
            <person name="Clifton S."/>
            <person name="Fulton B."/>
            <person name="Xu J."/>
            <person name="Minx P."/>
            <person name="Pepin K.H."/>
            <person name="Johnson M."/>
            <person name="Bhonagiri V."/>
            <person name="Nash W.E."/>
            <person name="Mardis E.R."/>
            <person name="Wilson R.K."/>
        </authorList>
    </citation>
    <scope>NUCLEOTIDE SEQUENCE [LARGE SCALE GENOMIC DNA]</scope>
    <source>
        <strain evidence="1 2">DSM 5476</strain>
    </source>
</reference>
<keyword evidence="2" id="KW-1185">Reference proteome</keyword>
<name>C0EBL8_9FIRM</name>